<feature type="non-terminal residue" evidence="1">
    <location>
        <position position="1"/>
    </location>
</feature>
<proteinExistence type="predicted"/>
<gene>
    <name evidence="1" type="ORF">AMORRO_LOCUS15391</name>
</gene>
<keyword evidence="2" id="KW-1185">Reference proteome</keyword>
<evidence type="ECO:0000313" key="1">
    <source>
        <dbReference type="EMBL" id="CAG8751797.1"/>
    </source>
</evidence>
<evidence type="ECO:0000313" key="2">
    <source>
        <dbReference type="Proteomes" id="UP000789342"/>
    </source>
</evidence>
<dbReference type="OrthoDB" id="2402625at2759"/>
<feature type="non-terminal residue" evidence="1">
    <location>
        <position position="74"/>
    </location>
</feature>
<reference evidence="1" key="1">
    <citation type="submission" date="2021-06" db="EMBL/GenBank/DDBJ databases">
        <authorList>
            <person name="Kallberg Y."/>
            <person name="Tangrot J."/>
            <person name="Rosling A."/>
        </authorList>
    </citation>
    <scope>NUCLEOTIDE SEQUENCE</scope>
    <source>
        <strain evidence="1">CL551</strain>
    </source>
</reference>
<organism evidence="1 2">
    <name type="scientific">Acaulospora morrowiae</name>
    <dbReference type="NCBI Taxonomy" id="94023"/>
    <lineage>
        <taxon>Eukaryota</taxon>
        <taxon>Fungi</taxon>
        <taxon>Fungi incertae sedis</taxon>
        <taxon>Mucoromycota</taxon>
        <taxon>Glomeromycotina</taxon>
        <taxon>Glomeromycetes</taxon>
        <taxon>Diversisporales</taxon>
        <taxon>Acaulosporaceae</taxon>
        <taxon>Acaulospora</taxon>
    </lineage>
</organism>
<dbReference type="EMBL" id="CAJVPV010035903">
    <property type="protein sequence ID" value="CAG8751797.1"/>
    <property type="molecule type" value="Genomic_DNA"/>
</dbReference>
<accession>A0A9N9NPJ8</accession>
<comment type="caution">
    <text evidence="1">The sequence shown here is derived from an EMBL/GenBank/DDBJ whole genome shotgun (WGS) entry which is preliminary data.</text>
</comment>
<dbReference type="AlphaFoldDB" id="A0A9N9NPJ8"/>
<sequence>SAVLDSYISDVKGGKESFMVSKRLYNRINNHKNIESKVIVSYSRSKIGTRAMQHILASNIEWNYSGSDPESSNT</sequence>
<dbReference type="Proteomes" id="UP000789342">
    <property type="component" value="Unassembled WGS sequence"/>
</dbReference>
<protein>
    <submittedName>
        <fullName evidence="1">558_t:CDS:1</fullName>
    </submittedName>
</protein>
<name>A0A9N9NPJ8_9GLOM</name>